<evidence type="ECO:0000313" key="5">
    <source>
        <dbReference type="EMBL" id="OQX90864.1"/>
    </source>
</evidence>
<dbReference type="NCBIfam" id="NF033679">
    <property type="entry name" value="DNRLRE_dom"/>
    <property type="match status" value="1"/>
</dbReference>
<comment type="subcellular location">
    <subcellularLocation>
        <location evidence="1">Secreted</location>
    </subcellularLocation>
</comment>
<sequence length="220" mass="25928">MIRFYREVKKEMRCLALIITLLMVVSVFADEIEVQPGAEAKDAQITSAMSNYNWGDRLYLTDNWGNCDTRGMIEFDFEEYGFDPEGNYRVNEATFSVYHILNSPEGATWYLYRITEEWEEMTVTYNNKPDYDEDYFSETVYSASPSWEEFDVTNMVQSWLDGEYDNYGFYLWRGGYANKITYHISSDHGASSWHWKLYVNYDDLTVIEETSIGTVKALYR</sequence>
<feature type="domain" description="Carbohydrate-binding module family 96" evidence="4">
    <location>
        <begin position="40"/>
        <end position="190"/>
    </location>
</feature>
<dbReference type="EMBL" id="NATQ01000023">
    <property type="protein sequence ID" value="OQX90864.1"/>
    <property type="molecule type" value="Genomic_DNA"/>
</dbReference>
<gene>
    <name evidence="5" type="ORF">B6D57_01780</name>
</gene>
<evidence type="ECO:0000259" key="4">
    <source>
        <dbReference type="Pfam" id="PF24517"/>
    </source>
</evidence>
<evidence type="ECO:0000256" key="1">
    <source>
        <dbReference type="ARBA" id="ARBA00004613"/>
    </source>
</evidence>
<reference evidence="6" key="1">
    <citation type="submission" date="2017-03" db="EMBL/GenBank/DDBJ databases">
        <title>Novel pathways for hydrocarbon cycling and metabolic interdependencies in hydrothermal sediment communities.</title>
        <authorList>
            <person name="Dombrowski N."/>
            <person name="Seitz K."/>
            <person name="Teske A."/>
            <person name="Baker B."/>
        </authorList>
    </citation>
    <scope>NUCLEOTIDE SEQUENCE [LARGE SCALE GENOMIC DNA]</scope>
</reference>
<evidence type="ECO:0000256" key="3">
    <source>
        <dbReference type="ARBA" id="ARBA00022729"/>
    </source>
</evidence>
<keyword evidence="2" id="KW-0964">Secreted</keyword>
<dbReference type="Gene3D" id="2.60.120.970">
    <property type="match status" value="1"/>
</dbReference>
<protein>
    <recommendedName>
        <fullName evidence="4">Carbohydrate-binding module family 96 domain-containing protein</fullName>
    </recommendedName>
</protein>
<comment type="caution">
    <text evidence="5">The sequence shown here is derived from an EMBL/GenBank/DDBJ whole genome shotgun (WGS) entry which is preliminary data.</text>
</comment>
<dbReference type="Proteomes" id="UP000192611">
    <property type="component" value="Unassembled WGS sequence"/>
</dbReference>
<proteinExistence type="predicted"/>
<dbReference type="InterPro" id="IPR055372">
    <property type="entry name" value="CBM96"/>
</dbReference>
<evidence type="ECO:0000313" key="6">
    <source>
        <dbReference type="Proteomes" id="UP000192611"/>
    </source>
</evidence>
<organism evidence="5 6">
    <name type="scientific">Candidatus Coatesbacteria bacterium 4484_99</name>
    <dbReference type="NCBI Taxonomy" id="1970774"/>
    <lineage>
        <taxon>Bacteria</taxon>
        <taxon>Candidatus Coatesiibacteriota</taxon>
    </lineage>
</organism>
<name>A0A1W9S231_9BACT</name>
<dbReference type="AlphaFoldDB" id="A0A1W9S231"/>
<dbReference type="GO" id="GO:0005576">
    <property type="term" value="C:extracellular region"/>
    <property type="evidence" value="ECO:0007669"/>
    <property type="project" value="UniProtKB-SubCell"/>
</dbReference>
<accession>A0A1W9S231</accession>
<dbReference type="Pfam" id="PF24517">
    <property type="entry name" value="CBM96"/>
    <property type="match status" value="1"/>
</dbReference>
<evidence type="ECO:0000256" key="2">
    <source>
        <dbReference type="ARBA" id="ARBA00022525"/>
    </source>
</evidence>
<keyword evidence="3" id="KW-0732">Signal</keyword>